<sequence>MELLTHKQNGSVTGLAGEGEVEGEEQEGKKEHTATIKGLWKKAFKNLKSSDQKWLTKKSGSLKRRDSKEAEEPEPEEPKEIDPVYSLLKCAADLPRVVRPSKTLPAQDFLPVTVTAVVVPRKPPVPRLQRAHKLSQPQQKSEESCWHDDRFVANFQYRRLSSVLVGVQGSSSPCPCCGSVHEIDILQGLGSDFKQFYKLTSPIKRGSSADLSNSH</sequence>
<protein>
    <submittedName>
        <fullName evidence="2">Uncharacterized protein</fullName>
    </submittedName>
</protein>
<dbReference type="Proteomes" id="UP000245119">
    <property type="component" value="Linkage Group LG3"/>
</dbReference>
<reference evidence="2 3" key="1">
    <citation type="submission" date="2018-04" db="EMBL/GenBank/DDBJ databases">
        <title>The genome of golden apple snail Pomacea canaliculata provides insight into stress tolerance and invasive adaptation.</title>
        <authorList>
            <person name="Liu C."/>
            <person name="Liu B."/>
            <person name="Ren Y."/>
            <person name="Zhang Y."/>
            <person name="Wang H."/>
            <person name="Li S."/>
            <person name="Jiang F."/>
            <person name="Yin L."/>
            <person name="Zhang G."/>
            <person name="Qian W."/>
            <person name="Fan W."/>
        </authorList>
    </citation>
    <scope>NUCLEOTIDE SEQUENCE [LARGE SCALE GENOMIC DNA]</scope>
    <source>
        <strain evidence="2">SZHN2017</strain>
        <tissue evidence="2">Muscle</tissue>
    </source>
</reference>
<keyword evidence="3" id="KW-1185">Reference proteome</keyword>
<evidence type="ECO:0000313" key="3">
    <source>
        <dbReference type="Proteomes" id="UP000245119"/>
    </source>
</evidence>
<comment type="caution">
    <text evidence="2">The sequence shown here is derived from an EMBL/GenBank/DDBJ whole genome shotgun (WGS) entry which is preliminary data.</text>
</comment>
<gene>
    <name evidence="2" type="ORF">C0Q70_05466</name>
</gene>
<proteinExistence type="predicted"/>
<feature type="region of interest" description="Disordered" evidence="1">
    <location>
        <begin position="1"/>
        <end position="34"/>
    </location>
</feature>
<accession>A0A2T7PLB4</accession>
<evidence type="ECO:0000256" key="1">
    <source>
        <dbReference type="SAM" id="MobiDB-lite"/>
    </source>
</evidence>
<organism evidence="2 3">
    <name type="scientific">Pomacea canaliculata</name>
    <name type="common">Golden apple snail</name>
    <dbReference type="NCBI Taxonomy" id="400727"/>
    <lineage>
        <taxon>Eukaryota</taxon>
        <taxon>Metazoa</taxon>
        <taxon>Spiralia</taxon>
        <taxon>Lophotrochozoa</taxon>
        <taxon>Mollusca</taxon>
        <taxon>Gastropoda</taxon>
        <taxon>Caenogastropoda</taxon>
        <taxon>Architaenioglossa</taxon>
        <taxon>Ampullarioidea</taxon>
        <taxon>Ampullariidae</taxon>
        <taxon>Pomacea</taxon>
    </lineage>
</organism>
<feature type="compositionally biased region" description="Basic and acidic residues" evidence="1">
    <location>
        <begin position="63"/>
        <end position="81"/>
    </location>
</feature>
<feature type="region of interest" description="Disordered" evidence="1">
    <location>
        <begin position="53"/>
        <end position="81"/>
    </location>
</feature>
<dbReference type="AlphaFoldDB" id="A0A2T7PLB4"/>
<dbReference type="EMBL" id="PZQS01000003">
    <property type="protein sequence ID" value="PVD34200.1"/>
    <property type="molecule type" value="Genomic_DNA"/>
</dbReference>
<evidence type="ECO:0000313" key="2">
    <source>
        <dbReference type="EMBL" id="PVD34200.1"/>
    </source>
</evidence>
<name>A0A2T7PLB4_POMCA</name>
<feature type="compositionally biased region" description="Polar residues" evidence="1">
    <location>
        <begin position="1"/>
        <end position="12"/>
    </location>
</feature>